<dbReference type="RefSeq" id="WP_283832320.1">
    <property type="nucleotide sequence ID" value="NZ_JASJEU010000018.1"/>
</dbReference>
<proteinExistence type="predicted"/>
<accession>A0ABT7DN77</accession>
<gene>
    <name evidence="1" type="ORF">QNJ86_09220</name>
</gene>
<evidence type="ECO:0000313" key="1">
    <source>
        <dbReference type="EMBL" id="MDJ1650978.1"/>
    </source>
</evidence>
<name>A0ABT7DN77_9ACTN</name>
<evidence type="ECO:0000313" key="2">
    <source>
        <dbReference type="Proteomes" id="UP001232750"/>
    </source>
</evidence>
<protein>
    <submittedName>
        <fullName evidence="1">Uncharacterized protein</fullName>
    </submittedName>
</protein>
<organism evidence="1 2">
    <name type="scientific">Gordonibacter faecis</name>
    <dbReference type="NCBI Taxonomy" id="3047475"/>
    <lineage>
        <taxon>Bacteria</taxon>
        <taxon>Bacillati</taxon>
        <taxon>Actinomycetota</taxon>
        <taxon>Coriobacteriia</taxon>
        <taxon>Eggerthellales</taxon>
        <taxon>Eggerthellaceae</taxon>
        <taxon>Gordonibacter</taxon>
    </lineage>
</organism>
<comment type="caution">
    <text evidence="1">The sequence shown here is derived from an EMBL/GenBank/DDBJ whole genome shotgun (WGS) entry which is preliminary data.</text>
</comment>
<sequence length="155" mass="15821">MKKLLGALVALVVLVVAVGVGVVALANAQLGPASEVAQNVQAAATNTVMDVADVKGKVKDVVEQNKDNLAAAAGMTAEEVDAAIADLGIDEWQATPLPADAVQTDSYEGNSLGVPGTLTLYEDPGYITLDAYGQTLTLTVPESAQARLAELASML</sequence>
<dbReference type="EMBL" id="JASJEU010000018">
    <property type="protein sequence ID" value="MDJ1650978.1"/>
    <property type="molecule type" value="Genomic_DNA"/>
</dbReference>
<keyword evidence="2" id="KW-1185">Reference proteome</keyword>
<dbReference type="Proteomes" id="UP001232750">
    <property type="component" value="Unassembled WGS sequence"/>
</dbReference>
<reference evidence="1 2" key="1">
    <citation type="submission" date="2023-05" db="EMBL/GenBank/DDBJ databases">
        <title>Gordonibacter KGMB12511T sp. nov., isolated from faeces of healthy Korean.</title>
        <authorList>
            <person name="Kim H.S."/>
            <person name="Kim J.-S."/>
            <person name="Suh M.K."/>
            <person name="Eom M.K."/>
            <person name="Do H.E."/>
            <person name="Lee J.-S."/>
        </authorList>
    </citation>
    <scope>NUCLEOTIDE SEQUENCE [LARGE SCALE GENOMIC DNA]</scope>
    <source>
        <strain evidence="1 2">KGMB12511</strain>
    </source>
</reference>